<name>A0A972NXR7_9BURK</name>
<dbReference type="EMBL" id="WOEZ01000284">
    <property type="protein sequence ID" value="NPT61818.1"/>
    <property type="molecule type" value="Genomic_DNA"/>
</dbReference>
<dbReference type="InterPro" id="IPR056823">
    <property type="entry name" value="TEN-like_YD-shell"/>
</dbReference>
<dbReference type="NCBIfam" id="TIGR01643">
    <property type="entry name" value="YD_repeat_2x"/>
    <property type="match status" value="10"/>
</dbReference>
<dbReference type="InterPro" id="IPR006530">
    <property type="entry name" value="YD"/>
</dbReference>
<dbReference type="Proteomes" id="UP000655523">
    <property type="component" value="Unassembled WGS sequence"/>
</dbReference>
<dbReference type="PANTHER" id="PTHR32305">
    <property type="match status" value="1"/>
</dbReference>
<keyword evidence="7" id="KW-1185">Reference proteome</keyword>
<dbReference type="NCBIfam" id="TIGR03696">
    <property type="entry name" value="Rhs_assc_core"/>
    <property type="match status" value="1"/>
</dbReference>
<feature type="signal peptide" evidence="3">
    <location>
        <begin position="1"/>
        <end position="35"/>
    </location>
</feature>
<dbReference type="InterPro" id="IPR031325">
    <property type="entry name" value="RHS_repeat"/>
</dbReference>
<sequence length="1224" mass="131902">MRTESALAARRALSRPFLLLFFLLASWFVVPHANAADCPTLYGASGASPGDPMCRLKAAAADFGGFGGYVCNDPFGIASYCSGPSDTDSTEPDSSEGSMPDDQDNCTADATAGCGNSTSGAEPVNLYTGQFYFFRHDLAVADTLPLDLARTYRSGAYDNTGKPLVGAFGVGGGLTFDTIRAMSTDRQRFELRQATGIRVPFTPRAGSNGKGWDDLTSPGEYFRARIDAAGSAGMTLSMRDGRVQRFTSIAGVYRLTRIEDRNGNALVITRDSKTGAITSVSSPNGRMLAFTSIVGTRGTPLISRMTDPLNRQVSYQYDSADRLVQVTDAAGGIWKYGWDSKSRLVSVTDPEGNLQVTSTYDDNDRVVAQKLADGSTFAIAYTVSGGKVTQTEVTDRRSSIRRLEFDANGRVVRNTYPAGQSIQQVQTYTYDGNGRATNLTAGDRQYTYTYDANGNRTSEADQSGTLVTRTFDSYSQLLTDAQAGDPQRGVATVYTYDPKGNLLTVTDRVGNRTAFTNDGQGRPLTVTDALKGVTKFTWTGADLTSVTDPLNRTTQYTTDAAGRVTAVQDPLGNKTKRTLDGLDRTTGISDALNGVTSFTWDRNGHLLSRADPMGVTTRYTYNAIGRPVSKTDPLGRSEMYTWNSAGQLATATDRKGQVTEYTYDAAGRKAFRMATLPGETRAVRQWSYSWDGDGRLTGIQQYAVRDPSVGQTLTRVYYYDAVTGYVAKQAEAPILPGHTIEYRYAQDSRELSSLLLDRVTVQYTRDAEHRVTQVEYQLNDDTSKAFGYTYDALGRRSKATLANGITISYTWDAASQLTGIIYSRADGSVLGDLTYGYDLAGRRTSMGGSLAKTDLPQAVSDAQYNGANQLTRWAGRTLTYDLNGNLTSDGLNQYGWDIQDQLSQLSRASGSWNASYVYDMFGGRYWAKINGSRTDYFGVGDDPSLSNTDNDWSHRQRQFSLFGEGAPDELMFRRIGDDASQDRYVLRDANNNVIALTDANQQIVTQYRYEPYGTTTQSGAADVNPQQYTGRENDGTGLYYYRNRYYSPSTARFISEDPVGWASGQTNAYAYVNGNPVSMSDPFGFWSISGSMYGGFGFQFTVYGDGSVPTASSITGVGIRGGRGAGIGLSFDPNGAVPSKSSDGSSVTIGGFAEAGASLGPFNTSIGVSNGVEFNQSGSSGLPGFGGRPYRGAGGGIAIGFPSAGFGGAACAAVGIEVTYTRGK</sequence>
<evidence type="ECO:0000313" key="7">
    <source>
        <dbReference type="Proteomes" id="UP000655523"/>
    </source>
</evidence>
<dbReference type="Gene3D" id="2.180.10.10">
    <property type="entry name" value="RHS repeat-associated core"/>
    <property type="match status" value="5"/>
</dbReference>
<feature type="compositionally biased region" description="Acidic residues" evidence="2">
    <location>
        <begin position="88"/>
        <end position="104"/>
    </location>
</feature>
<dbReference type="SUPFAM" id="SSF101898">
    <property type="entry name" value="NHL repeat"/>
    <property type="match status" value="1"/>
</dbReference>
<dbReference type="Pfam" id="PF25023">
    <property type="entry name" value="TEN_YD-shell"/>
    <property type="match status" value="2"/>
</dbReference>
<evidence type="ECO:0000259" key="4">
    <source>
        <dbReference type="Pfam" id="PF20148"/>
    </source>
</evidence>
<dbReference type="InterPro" id="IPR050708">
    <property type="entry name" value="T6SS_VgrG/RHS"/>
</dbReference>
<feature type="region of interest" description="Disordered" evidence="2">
    <location>
        <begin position="82"/>
        <end position="111"/>
    </location>
</feature>
<feature type="domain" description="DUF6531" evidence="4">
    <location>
        <begin position="122"/>
        <end position="201"/>
    </location>
</feature>
<reference evidence="6 7" key="1">
    <citation type="submission" date="2019-11" db="EMBL/GenBank/DDBJ databases">
        <title>Metabolism of dissolved organic matter in forest soils.</title>
        <authorList>
            <person name="Cyle K.T."/>
            <person name="Wilhelm R.C."/>
            <person name="Martinez C.E."/>
        </authorList>
    </citation>
    <scope>NUCLEOTIDE SEQUENCE [LARGE SCALE GENOMIC DNA]</scope>
    <source>
        <strain evidence="6 7">5N</strain>
    </source>
</reference>
<evidence type="ECO:0000256" key="2">
    <source>
        <dbReference type="SAM" id="MobiDB-lite"/>
    </source>
</evidence>
<evidence type="ECO:0000256" key="3">
    <source>
        <dbReference type="SAM" id="SignalP"/>
    </source>
</evidence>
<dbReference type="Pfam" id="PF05593">
    <property type="entry name" value="RHS_repeat"/>
    <property type="match status" value="5"/>
</dbReference>
<protein>
    <submittedName>
        <fullName evidence="6">RHS repeat protein</fullName>
    </submittedName>
</protein>
<feature type="chain" id="PRO_5037813622" evidence="3">
    <location>
        <begin position="36"/>
        <end position="1224"/>
    </location>
</feature>
<gene>
    <name evidence="6" type="ORF">GNZ13_46665</name>
</gene>
<comment type="caution">
    <text evidence="6">The sequence shown here is derived from an EMBL/GenBank/DDBJ whole genome shotgun (WGS) entry which is preliminary data.</text>
</comment>
<dbReference type="SUPFAM" id="SSF69304">
    <property type="entry name" value="Tricorn protease N-terminal domain"/>
    <property type="match status" value="1"/>
</dbReference>
<evidence type="ECO:0000259" key="5">
    <source>
        <dbReference type="Pfam" id="PF25023"/>
    </source>
</evidence>
<evidence type="ECO:0000256" key="1">
    <source>
        <dbReference type="ARBA" id="ARBA00022737"/>
    </source>
</evidence>
<keyword evidence="1" id="KW-0677">Repeat</keyword>
<dbReference type="RefSeq" id="WP_172177787.1">
    <property type="nucleotide sequence ID" value="NZ_WOEZ01000284.1"/>
</dbReference>
<dbReference type="AlphaFoldDB" id="A0A972NXR7"/>
<proteinExistence type="predicted"/>
<keyword evidence="3" id="KW-0732">Signal</keyword>
<dbReference type="PANTHER" id="PTHR32305:SF15">
    <property type="entry name" value="PROTEIN RHSA-RELATED"/>
    <property type="match status" value="1"/>
</dbReference>
<evidence type="ECO:0000313" key="6">
    <source>
        <dbReference type="EMBL" id="NPT61818.1"/>
    </source>
</evidence>
<feature type="domain" description="Teneurin-like YD-shell" evidence="5">
    <location>
        <begin position="716"/>
        <end position="1061"/>
    </location>
</feature>
<organism evidence="6 7">
    <name type="scientific">Paraburkholderia elongata</name>
    <dbReference type="NCBI Taxonomy" id="2675747"/>
    <lineage>
        <taxon>Bacteria</taxon>
        <taxon>Pseudomonadati</taxon>
        <taxon>Pseudomonadota</taxon>
        <taxon>Betaproteobacteria</taxon>
        <taxon>Burkholderiales</taxon>
        <taxon>Burkholderiaceae</taxon>
        <taxon>Paraburkholderia</taxon>
    </lineage>
</organism>
<accession>A0A972NXR7</accession>
<feature type="domain" description="Teneurin-like YD-shell" evidence="5">
    <location>
        <begin position="388"/>
        <end position="506"/>
    </location>
</feature>
<dbReference type="InterPro" id="IPR045351">
    <property type="entry name" value="DUF6531"/>
</dbReference>
<dbReference type="InterPro" id="IPR022385">
    <property type="entry name" value="Rhs_assc_core"/>
</dbReference>
<dbReference type="Pfam" id="PF20148">
    <property type="entry name" value="DUF6531"/>
    <property type="match status" value="1"/>
</dbReference>